<dbReference type="OrthoDB" id="1145223at2"/>
<dbReference type="EMBL" id="MQUC01000003">
    <property type="protein sequence ID" value="PRP67223.1"/>
    <property type="molecule type" value="Genomic_DNA"/>
</dbReference>
<protein>
    <recommendedName>
        <fullName evidence="3">C1q domain-containing protein</fullName>
    </recommendedName>
</protein>
<name>A0A2S9WUT7_9FLAO</name>
<keyword evidence="2" id="KW-1185">Reference proteome</keyword>
<gene>
    <name evidence="1" type="ORF">BST86_08980</name>
</gene>
<dbReference type="AlphaFoldDB" id="A0A2S9WUT7"/>
<proteinExistence type="predicted"/>
<comment type="caution">
    <text evidence="1">The sequence shown here is derived from an EMBL/GenBank/DDBJ whole genome shotgun (WGS) entry which is preliminary data.</text>
</comment>
<accession>A0A2S9WUT7</accession>
<evidence type="ECO:0008006" key="3">
    <source>
        <dbReference type="Google" id="ProtNLM"/>
    </source>
</evidence>
<dbReference type="RefSeq" id="WP_146126744.1">
    <property type="nucleotide sequence ID" value="NZ_MQUC01000003.1"/>
</dbReference>
<dbReference type="Proteomes" id="UP000239532">
    <property type="component" value="Unassembled WGS sequence"/>
</dbReference>
<sequence length="192" mass="20888">MTSAQAALITNPLEGSIAFFLDFDSLALYDGSKWVLFDTTKPNATVIPNVTLYRNINGNISLKGNSTFQNIPVGATASDIESIDTDVFEVLSDGRIQVKKAGVYQISAGVSVRNFKAGDNKYILAVFKNGGRNGYLSRGYARIPSGDQYWGTSGVFQNYYNAGDIIEVQYYLSNPTNADLIGDFVNIGIIKL</sequence>
<evidence type="ECO:0000313" key="2">
    <source>
        <dbReference type="Proteomes" id="UP000239532"/>
    </source>
</evidence>
<organism evidence="1 2">
    <name type="scientific">Nonlabens agnitus</name>
    <dbReference type="NCBI Taxonomy" id="870484"/>
    <lineage>
        <taxon>Bacteria</taxon>
        <taxon>Pseudomonadati</taxon>
        <taxon>Bacteroidota</taxon>
        <taxon>Flavobacteriia</taxon>
        <taxon>Flavobacteriales</taxon>
        <taxon>Flavobacteriaceae</taxon>
        <taxon>Nonlabens</taxon>
    </lineage>
</organism>
<reference evidence="1 2" key="1">
    <citation type="submission" date="2016-11" db="EMBL/GenBank/DDBJ databases">
        <title>Trade-off between light-utilization and light-protection in marine flavobacteria.</title>
        <authorList>
            <person name="Kumagai Y."/>
        </authorList>
    </citation>
    <scope>NUCLEOTIDE SEQUENCE [LARGE SCALE GENOMIC DNA]</scope>
    <source>
        <strain evidence="1 2">JCM 17109</strain>
    </source>
</reference>
<evidence type="ECO:0000313" key="1">
    <source>
        <dbReference type="EMBL" id="PRP67223.1"/>
    </source>
</evidence>